<evidence type="ECO:0000256" key="1">
    <source>
        <dbReference type="SAM" id="Phobius"/>
    </source>
</evidence>
<dbReference type="Proteomes" id="UP000032214">
    <property type="component" value="Unassembled WGS sequence"/>
</dbReference>
<comment type="caution">
    <text evidence="2">The sequence shown here is derived from an EMBL/GenBank/DDBJ whole genome shotgun (WGS) entry which is preliminary data.</text>
</comment>
<protein>
    <submittedName>
        <fullName evidence="2">Uncharacterized protein</fullName>
    </submittedName>
</protein>
<evidence type="ECO:0000313" key="2">
    <source>
        <dbReference type="EMBL" id="KIX85042.1"/>
    </source>
</evidence>
<proteinExistence type="predicted"/>
<dbReference type="AlphaFoldDB" id="A0A0D2K432"/>
<accession>A0A0D2K432</accession>
<feature type="transmembrane region" description="Helical" evidence="1">
    <location>
        <begin position="15"/>
        <end position="40"/>
    </location>
</feature>
<keyword evidence="1" id="KW-0472">Membrane</keyword>
<name>A0A0D2K432_9BACT</name>
<keyword evidence="1" id="KW-0812">Transmembrane</keyword>
<gene>
    <name evidence="2" type="ORF">J120_03785</name>
</gene>
<keyword evidence="1" id="KW-1133">Transmembrane helix</keyword>
<dbReference type="EMBL" id="ARQD01000003">
    <property type="protein sequence ID" value="KIX85042.1"/>
    <property type="molecule type" value="Genomic_DNA"/>
</dbReference>
<evidence type="ECO:0000313" key="3">
    <source>
        <dbReference type="Proteomes" id="UP000032214"/>
    </source>
</evidence>
<reference evidence="2 3" key="1">
    <citation type="journal article" date="2013" name="Proc. Natl. Acad. Sci. U.S.A.">
        <title>Candidate phylum TM6 genome recovered from a hospital sink biofilm provides genomic insights into this uncultivated phylum.</title>
        <authorList>
            <person name="McLean J.S."/>
            <person name="Lombardo M.J."/>
            <person name="Badger J.H."/>
            <person name="Edlund A."/>
            <person name="Novotny M."/>
            <person name="Yee-Greenbaum J."/>
            <person name="Vyahhi N."/>
            <person name="Hall A.P."/>
            <person name="Yang Y."/>
            <person name="Dupont C.L."/>
            <person name="Ziegler M.G."/>
            <person name="Chitsaz H."/>
            <person name="Allen A.E."/>
            <person name="Yooseph S."/>
            <person name="Tesler G."/>
            <person name="Pevzner P.A."/>
            <person name="Friedman R.M."/>
            <person name="Nealson K.H."/>
            <person name="Venter J.C."/>
            <person name="Lasken R.S."/>
        </authorList>
    </citation>
    <scope>NUCLEOTIDE SEQUENCE [LARGE SCALE GENOMIC DNA]</scope>
    <source>
        <strain evidence="2 3">TM6SC1</strain>
    </source>
</reference>
<keyword evidence="3" id="KW-1185">Reference proteome</keyword>
<dbReference type="STRING" id="1306947.J120_03785"/>
<sequence>MLYTSPTQKSNVRGFFIIPILTMLLCLMCIIRCSVFWISYAQEYQIDKQKYFQYHAIAHVIMNEALHSVSVHHKRIQDNQRHVFLLTYPEIVYSGSIQGYWGRAEIVSDSYDIITVKVSIGVISNDDILYQMATELKKTIIDKGGSSYVPTYTLVS</sequence>
<organism evidence="2 3">
    <name type="scientific">candidate division TM6 bacterium JCVI TM6SC1</name>
    <dbReference type="NCBI Taxonomy" id="1306947"/>
    <lineage>
        <taxon>Bacteria</taxon>
        <taxon>Candidatus Babelota</taxon>
        <taxon>Vermiphilus</taxon>
    </lineage>
</organism>